<organism evidence="2 3">
    <name type="scientific">Aquamicrobium lusatiense</name>
    <dbReference type="NCBI Taxonomy" id="89772"/>
    <lineage>
        <taxon>Bacteria</taxon>
        <taxon>Pseudomonadati</taxon>
        <taxon>Pseudomonadota</taxon>
        <taxon>Alphaproteobacteria</taxon>
        <taxon>Hyphomicrobiales</taxon>
        <taxon>Phyllobacteriaceae</taxon>
        <taxon>Aquamicrobium</taxon>
    </lineage>
</organism>
<evidence type="ECO:0000313" key="3">
    <source>
        <dbReference type="Proteomes" id="UP000533306"/>
    </source>
</evidence>
<evidence type="ECO:0000313" key="2">
    <source>
        <dbReference type="EMBL" id="MBB6013466.1"/>
    </source>
</evidence>
<protein>
    <submittedName>
        <fullName evidence="2">Uncharacterized protein</fullName>
    </submittedName>
</protein>
<keyword evidence="3" id="KW-1185">Reference proteome</keyword>
<reference evidence="2 3" key="1">
    <citation type="submission" date="2020-08" db="EMBL/GenBank/DDBJ databases">
        <title>Genomic Encyclopedia of Type Strains, Phase IV (KMG-IV): sequencing the most valuable type-strain genomes for metagenomic binning, comparative biology and taxonomic classification.</title>
        <authorList>
            <person name="Goeker M."/>
        </authorList>
    </citation>
    <scope>NUCLEOTIDE SEQUENCE [LARGE SCALE GENOMIC DNA]</scope>
    <source>
        <strain evidence="2 3">DSM 11099</strain>
    </source>
</reference>
<dbReference type="EMBL" id="JACHEU010000002">
    <property type="protein sequence ID" value="MBB6013466.1"/>
    <property type="molecule type" value="Genomic_DNA"/>
</dbReference>
<accession>A0A7W9S3K7</accession>
<comment type="caution">
    <text evidence="2">The sequence shown here is derived from an EMBL/GenBank/DDBJ whole genome shotgun (WGS) entry which is preliminary data.</text>
</comment>
<feature type="region of interest" description="Disordered" evidence="1">
    <location>
        <begin position="135"/>
        <end position="179"/>
    </location>
</feature>
<sequence>MALPTSTNDISVAARESGLPGSAEGPQDAYRHILGGVIVGHYFGVGGRAIVGLVNLLERHQPNRTLDSRLNDIHNNNVGFEIGLQDGTLDEKLGLVADMFRKPGGNDRQRGRPAYTNTEYGTAFDIRTHAVIDSLQGRTDRTARSKPTQTPAPTSGDMHGPPPPSVERGEKPEKPPVITRPLGKVVDENIALIDLSEKELLFLLRLLITEINPPSIDDDGVPEKPIDPPTLKQTLQKLRTEAAGVSLRDFMNAIITLNAGNPKLLEKSLLEFMRRLRTPNPQGTLLDAITDWTVTDPPKERFSRKPGGRL</sequence>
<evidence type="ECO:0000256" key="1">
    <source>
        <dbReference type="SAM" id="MobiDB-lite"/>
    </source>
</evidence>
<proteinExistence type="predicted"/>
<dbReference type="RefSeq" id="WP_183831673.1">
    <property type="nucleotide sequence ID" value="NZ_JACHEU010000002.1"/>
</dbReference>
<dbReference type="Proteomes" id="UP000533306">
    <property type="component" value="Unassembled WGS sequence"/>
</dbReference>
<name>A0A7W9S3K7_9HYPH</name>
<gene>
    <name evidence="2" type="ORF">HNR59_002855</name>
</gene>
<dbReference type="AlphaFoldDB" id="A0A7W9S3K7"/>